<dbReference type="PRINTS" id="PR00653">
    <property type="entry name" value="ACTIVIN2R"/>
</dbReference>
<dbReference type="InterPro" id="IPR000333">
    <property type="entry name" value="TGFB_receptor"/>
</dbReference>
<keyword evidence="16" id="KW-0464">Manganese</keyword>
<evidence type="ECO:0000256" key="8">
    <source>
        <dbReference type="ARBA" id="ARBA00022741"/>
    </source>
</evidence>
<evidence type="ECO:0000259" key="17">
    <source>
        <dbReference type="PROSITE" id="PS50011"/>
    </source>
</evidence>
<evidence type="ECO:0000256" key="3">
    <source>
        <dbReference type="ARBA" id="ARBA00022527"/>
    </source>
</evidence>
<evidence type="ECO:0000256" key="2">
    <source>
        <dbReference type="ARBA" id="ARBA00009605"/>
    </source>
</evidence>
<dbReference type="InterPro" id="IPR017441">
    <property type="entry name" value="Protein_kinase_ATP_BS"/>
</dbReference>
<dbReference type="InterPro" id="IPR000472">
    <property type="entry name" value="Activin_recp"/>
</dbReference>
<feature type="domain" description="Protein kinase" evidence="17">
    <location>
        <begin position="208"/>
        <end position="514"/>
    </location>
</feature>
<feature type="binding site" evidence="15">
    <location>
        <position position="235"/>
    </location>
    <ligand>
        <name>ATP</name>
        <dbReference type="ChEBI" id="CHEBI:30616"/>
    </ligand>
</feature>
<comment type="cofactor">
    <cofactor evidence="16">
        <name>Mg(2+)</name>
        <dbReference type="ChEBI" id="CHEBI:18420"/>
    </cofactor>
    <cofactor evidence="16">
        <name>Mn(2+)</name>
        <dbReference type="ChEBI" id="CHEBI:29035"/>
    </cofactor>
</comment>
<evidence type="ECO:0000256" key="12">
    <source>
        <dbReference type="ARBA" id="ARBA00022989"/>
    </source>
</evidence>
<dbReference type="PROSITE" id="PS00107">
    <property type="entry name" value="PROTEIN_KINASE_ATP"/>
    <property type="match status" value="1"/>
</dbReference>
<comment type="caution">
    <text evidence="18">The sequence shown here is derived from an EMBL/GenBank/DDBJ whole genome shotgun (WGS) entry which is preliminary data.</text>
</comment>
<keyword evidence="13 16" id="KW-0472">Membrane</keyword>
<evidence type="ECO:0000313" key="18">
    <source>
        <dbReference type="EMBL" id="KAK6634780.1"/>
    </source>
</evidence>
<dbReference type="PROSITE" id="PS50011">
    <property type="entry name" value="PROTEIN_KINASE_DOM"/>
    <property type="match status" value="1"/>
</dbReference>
<evidence type="ECO:0000256" key="10">
    <source>
        <dbReference type="ARBA" id="ARBA00022840"/>
    </source>
</evidence>
<dbReference type="SUPFAM" id="SSF57302">
    <property type="entry name" value="Snake toxin-like"/>
    <property type="match status" value="1"/>
</dbReference>
<feature type="transmembrane region" description="Helical" evidence="16">
    <location>
        <begin position="149"/>
        <end position="172"/>
    </location>
</feature>
<keyword evidence="3 16" id="KW-0723">Serine/threonine-protein kinase</keyword>
<dbReference type="Gene3D" id="3.30.200.20">
    <property type="entry name" value="Phosphorylase Kinase, domain 1"/>
    <property type="match status" value="1"/>
</dbReference>
<keyword evidence="5 16" id="KW-0812">Transmembrane</keyword>
<keyword evidence="9 16" id="KW-0418">Kinase</keyword>
<keyword evidence="6 16" id="KW-0479">Metal-binding</keyword>
<gene>
    <name evidence="18" type="ORF">RUM44_000027</name>
</gene>
<dbReference type="InterPro" id="IPR011009">
    <property type="entry name" value="Kinase-like_dom_sf"/>
</dbReference>
<dbReference type="Proteomes" id="UP001359485">
    <property type="component" value="Unassembled WGS sequence"/>
</dbReference>
<evidence type="ECO:0000256" key="9">
    <source>
        <dbReference type="ARBA" id="ARBA00022777"/>
    </source>
</evidence>
<dbReference type="EMBL" id="JAWJWF010000003">
    <property type="protein sequence ID" value="KAK6634780.1"/>
    <property type="molecule type" value="Genomic_DNA"/>
</dbReference>
<organism evidence="18 19">
    <name type="scientific">Polyplax serrata</name>
    <name type="common">Common mouse louse</name>
    <dbReference type="NCBI Taxonomy" id="468196"/>
    <lineage>
        <taxon>Eukaryota</taxon>
        <taxon>Metazoa</taxon>
        <taxon>Ecdysozoa</taxon>
        <taxon>Arthropoda</taxon>
        <taxon>Hexapoda</taxon>
        <taxon>Insecta</taxon>
        <taxon>Pterygota</taxon>
        <taxon>Neoptera</taxon>
        <taxon>Paraneoptera</taxon>
        <taxon>Psocodea</taxon>
        <taxon>Troctomorpha</taxon>
        <taxon>Phthiraptera</taxon>
        <taxon>Anoplura</taxon>
        <taxon>Polyplacidae</taxon>
        <taxon>Polyplax</taxon>
    </lineage>
</organism>
<dbReference type="Gene3D" id="1.10.510.10">
    <property type="entry name" value="Transferase(Phosphotransferase) domain 1"/>
    <property type="match status" value="1"/>
</dbReference>
<dbReference type="InterPro" id="IPR001245">
    <property type="entry name" value="Ser-Thr/Tyr_kinase_cat_dom"/>
</dbReference>
<keyword evidence="8 15" id="KW-0547">Nucleotide-binding</keyword>
<evidence type="ECO:0000256" key="6">
    <source>
        <dbReference type="ARBA" id="ARBA00022723"/>
    </source>
</evidence>
<comment type="similarity">
    <text evidence="2 16">Belongs to the protein kinase superfamily. TKL Ser/Thr protein kinase family. TGFB receptor subfamily.</text>
</comment>
<comment type="subcellular location">
    <subcellularLocation>
        <location evidence="1 16">Membrane</location>
        <topology evidence="1 16">Single-pass type I membrane protein</topology>
    </subcellularLocation>
</comment>
<dbReference type="InterPro" id="IPR045860">
    <property type="entry name" value="Snake_toxin-like_sf"/>
</dbReference>
<evidence type="ECO:0000256" key="4">
    <source>
        <dbReference type="ARBA" id="ARBA00022679"/>
    </source>
</evidence>
<keyword evidence="19" id="KW-1185">Reference proteome</keyword>
<evidence type="ECO:0000256" key="15">
    <source>
        <dbReference type="PROSITE-ProRule" id="PRU10141"/>
    </source>
</evidence>
<dbReference type="Pfam" id="PF07714">
    <property type="entry name" value="PK_Tyr_Ser-Thr"/>
    <property type="match status" value="1"/>
</dbReference>
<keyword evidence="10 15" id="KW-0067">ATP-binding</keyword>
<name>A0ABR1B492_POLSC</name>
<dbReference type="InterPro" id="IPR000719">
    <property type="entry name" value="Prot_kinase_dom"/>
</dbReference>
<keyword evidence="12 16" id="KW-1133">Transmembrane helix</keyword>
<evidence type="ECO:0000256" key="5">
    <source>
        <dbReference type="ARBA" id="ARBA00022692"/>
    </source>
</evidence>
<evidence type="ECO:0000256" key="13">
    <source>
        <dbReference type="ARBA" id="ARBA00023136"/>
    </source>
</evidence>
<evidence type="ECO:0000256" key="14">
    <source>
        <dbReference type="ARBA" id="ARBA00023170"/>
    </source>
</evidence>
<dbReference type="PANTHER" id="PTHR23255:SF100">
    <property type="entry name" value="RECEPTOR PROTEIN SERINE_THREONINE KINASE"/>
    <property type="match status" value="1"/>
</dbReference>
<keyword evidence="14 16" id="KW-0675">Receptor</keyword>
<evidence type="ECO:0000256" key="11">
    <source>
        <dbReference type="ARBA" id="ARBA00022842"/>
    </source>
</evidence>
<evidence type="ECO:0000256" key="7">
    <source>
        <dbReference type="ARBA" id="ARBA00022729"/>
    </source>
</evidence>
<evidence type="ECO:0000256" key="16">
    <source>
        <dbReference type="RuleBase" id="RU361271"/>
    </source>
</evidence>
<comment type="catalytic activity">
    <reaction evidence="16">
        <text>L-threonyl-[receptor-protein] + ATP = O-phospho-L-threonyl-[receptor-protein] + ADP + H(+)</text>
        <dbReference type="Rhea" id="RHEA:44880"/>
        <dbReference type="Rhea" id="RHEA-COMP:11024"/>
        <dbReference type="Rhea" id="RHEA-COMP:11025"/>
        <dbReference type="ChEBI" id="CHEBI:15378"/>
        <dbReference type="ChEBI" id="CHEBI:30013"/>
        <dbReference type="ChEBI" id="CHEBI:30616"/>
        <dbReference type="ChEBI" id="CHEBI:61977"/>
        <dbReference type="ChEBI" id="CHEBI:456216"/>
        <dbReference type="EC" id="2.7.11.30"/>
    </reaction>
</comment>
<evidence type="ECO:0000256" key="1">
    <source>
        <dbReference type="ARBA" id="ARBA00004479"/>
    </source>
</evidence>
<dbReference type="CDD" id="cd23533">
    <property type="entry name" value="TFP_LU_ECD_BMPR2_like"/>
    <property type="match status" value="1"/>
</dbReference>
<dbReference type="CDD" id="cd14054">
    <property type="entry name" value="STKc_BMPR2_AMHR2"/>
    <property type="match status" value="1"/>
</dbReference>
<accession>A0ABR1B492</accession>
<dbReference type="Gene3D" id="2.10.60.10">
    <property type="entry name" value="CD59"/>
    <property type="match status" value="1"/>
</dbReference>
<sequence>MLAVIACEQHVCWYTSHSVGKLSVHLVEASPEYSDELDYGGQISGQNQTCSKMTHYCYALWKEIPSDYNHSAPRIVIIAQGCWESSGKQDCENISCVTKRKPPKALNDTNFCCCKGDFCNGNMTQLYYIEDTEILELPDNKVSKKSNTLALVIFIMVFLILAACLPVFVLLVQNLNKSKNKNVKNPSDFMHLVENGTVYNPKLSHRNVKMKELIGQGRFGSVWKGSFGDQEIAVKIFQSHHRHYFYNELDIYCAPFMAHPTLLSYYGCDERVGTNGSTEYLLFLSLAPNGSVQDFLNANVLDWNTFCNMGLSIAKGLAYLHSDIKKGDKSKPCISHRDLNTKNILVKEDLTCVICDLGFATKISGSRYYYNGEEQHAEIKSINDVGTLRYMSPEVLDGAVNLRDCETALKQIDVYALGLILWEIATQCTDFYPPGIDCPTYRLPFEAETSHPTFEQMQILVCKHRARPLFPDQWRDVPAVRSVKETIEDCWDQDAEARLTALCVEERFNELTFMSERQKVGFYSASGNVTHASVMRQNSQNVFVSNGHREETCTSQSTVGSCLTLTPANPKNSNELKEICPQLTVQPYQGRNPCLERNLMLHNQCDPVSAELIDKSEKSSNLNRLQTNEYQNFNSADTLTDSSYSTYANYSEPLLRSTATASTPIATIPFVQNVKGERTTWTPKQSNLSKSLIQKKKLSWKNVKRMLEARMKANGPSHEKESNINLISSDNYVNSNLSSPVAPQESKLGTQVFLHKGKIETKINRELGMYKGKNIDFIENSGNFLLKLEKQSVRPNTLPLSCATESVTTQNETKKKEAANVPKKIDSPIFNQTKRFVKSEWLCGSGSGIKSRANVKEFSAETTELRTLRLQSKIVGSATMAENLSNESIEVGSLGDSFVAYVETQNDEKIGMSFNLTVRDAAMKVKPCGDSFTSTHKIKRKRRLSLHDDRIMSGIEYSKLKTSRCHFIFKSFDDIKFGQNI</sequence>
<proteinExistence type="inferred from homology"/>
<protein>
    <recommendedName>
        <fullName evidence="16">Serine/threonine-protein kinase receptor</fullName>
        <ecNumber evidence="16">2.7.11.30</ecNumber>
    </recommendedName>
</protein>
<dbReference type="EC" id="2.7.11.30" evidence="16"/>
<keyword evidence="7" id="KW-0732">Signal</keyword>
<keyword evidence="4 16" id="KW-0808">Transferase</keyword>
<dbReference type="Pfam" id="PF01064">
    <property type="entry name" value="Activin_recp"/>
    <property type="match status" value="1"/>
</dbReference>
<keyword evidence="11 16" id="KW-0460">Magnesium</keyword>
<evidence type="ECO:0000313" key="19">
    <source>
        <dbReference type="Proteomes" id="UP001359485"/>
    </source>
</evidence>
<reference evidence="18 19" key="1">
    <citation type="submission" date="2023-09" db="EMBL/GenBank/DDBJ databases">
        <title>Genomes of two closely related lineages of the louse Polyplax serrata with different host specificities.</title>
        <authorList>
            <person name="Martinu J."/>
            <person name="Tarabai H."/>
            <person name="Stefka J."/>
            <person name="Hypsa V."/>
        </authorList>
    </citation>
    <scope>NUCLEOTIDE SEQUENCE [LARGE SCALE GENOMIC DNA]</scope>
    <source>
        <strain evidence="18">98ZLc_SE</strain>
    </source>
</reference>
<dbReference type="SUPFAM" id="SSF56112">
    <property type="entry name" value="Protein kinase-like (PK-like)"/>
    <property type="match status" value="1"/>
</dbReference>
<dbReference type="PANTHER" id="PTHR23255">
    <property type="entry name" value="TRANSFORMING GROWTH FACTOR-BETA RECEPTOR TYPE I AND II"/>
    <property type="match status" value="1"/>
</dbReference>